<dbReference type="InterPro" id="IPR019428">
    <property type="entry name" value="7TM_GPCR_serpentine_rcpt_Str"/>
</dbReference>
<proteinExistence type="predicted"/>
<feature type="transmembrane region" description="Helical" evidence="5">
    <location>
        <begin position="6"/>
        <end position="31"/>
    </location>
</feature>
<feature type="domain" description="G-protein coupled receptors family 1 profile" evidence="6">
    <location>
        <begin position="22"/>
        <end position="294"/>
    </location>
</feature>
<evidence type="ECO:0000259" key="6">
    <source>
        <dbReference type="PROSITE" id="PS50262"/>
    </source>
</evidence>
<feature type="transmembrane region" description="Helical" evidence="5">
    <location>
        <begin position="43"/>
        <end position="73"/>
    </location>
</feature>
<evidence type="ECO:0000313" key="7">
    <source>
        <dbReference type="EMBL" id="GMS88097.1"/>
    </source>
</evidence>
<dbReference type="Pfam" id="PF10326">
    <property type="entry name" value="7TM_GPCR_Str"/>
    <property type="match status" value="1"/>
</dbReference>
<feature type="transmembrane region" description="Helical" evidence="5">
    <location>
        <begin position="195"/>
        <end position="218"/>
    </location>
</feature>
<keyword evidence="4 5" id="KW-0472">Membrane</keyword>
<keyword evidence="8" id="KW-1185">Reference proteome</keyword>
<organism evidence="7 8">
    <name type="scientific">Pristionchus entomophagus</name>
    <dbReference type="NCBI Taxonomy" id="358040"/>
    <lineage>
        <taxon>Eukaryota</taxon>
        <taxon>Metazoa</taxon>
        <taxon>Ecdysozoa</taxon>
        <taxon>Nematoda</taxon>
        <taxon>Chromadorea</taxon>
        <taxon>Rhabditida</taxon>
        <taxon>Rhabditina</taxon>
        <taxon>Diplogasteromorpha</taxon>
        <taxon>Diplogasteroidea</taxon>
        <taxon>Neodiplogasteridae</taxon>
        <taxon>Pristionchus</taxon>
    </lineage>
</organism>
<dbReference type="PANTHER" id="PTHR22943">
    <property type="entry name" value="7-TRANSMEMBRANE DOMAIN RECEPTOR C.ELEGANS"/>
    <property type="match status" value="1"/>
</dbReference>
<feature type="transmembrane region" description="Helical" evidence="5">
    <location>
        <begin position="275"/>
        <end position="297"/>
    </location>
</feature>
<dbReference type="PROSITE" id="PS50262">
    <property type="entry name" value="G_PROTEIN_RECEP_F1_2"/>
    <property type="match status" value="1"/>
</dbReference>
<evidence type="ECO:0000256" key="4">
    <source>
        <dbReference type="ARBA" id="ARBA00023136"/>
    </source>
</evidence>
<evidence type="ECO:0000256" key="3">
    <source>
        <dbReference type="ARBA" id="ARBA00022989"/>
    </source>
</evidence>
<reference evidence="7" key="1">
    <citation type="submission" date="2023-10" db="EMBL/GenBank/DDBJ databases">
        <title>Genome assembly of Pristionchus species.</title>
        <authorList>
            <person name="Yoshida K."/>
            <person name="Sommer R.J."/>
        </authorList>
    </citation>
    <scope>NUCLEOTIDE SEQUENCE</scope>
    <source>
        <strain evidence="7">RS0144</strain>
    </source>
</reference>
<dbReference type="PANTHER" id="PTHR22943:SF248">
    <property type="entry name" value="SEVEN TM RECEPTOR"/>
    <property type="match status" value="1"/>
</dbReference>
<name>A0AAV5T0N1_9BILA</name>
<dbReference type="GO" id="GO:0016020">
    <property type="term" value="C:membrane"/>
    <property type="evidence" value="ECO:0007669"/>
    <property type="project" value="UniProtKB-SubCell"/>
</dbReference>
<evidence type="ECO:0000313" key="8">
    <source>
        <dbReference type="Proteomes" id="UP001432027"/>
    </source>
</evidence>
<dbReference type="EMBL" id="BTSX01000003">
    <property type="protein sequence ID" value="GMS88097.1"/>
    <property type="molecule type" value="Genomic_DNA"/>
</dbReference>
<feature type="transmembrane region" description="Helical" evidence="5">
    <location>
        <begin position="127"/>
        <end position="152"/>
    </location>
</feature>
<feature type="transmembrane region" description="Helical" evidence="5">
    <location>
        <begin position="239"/>
        <end position="263"/>
    </location>
</feature>
<evidence type="ECO:0000256" key="1">
    <source>
        <dbReference type="ARBA" id="ARBA00004370"/>
    </source>
</evidence>
<dbReference type="Proteomes" id="UP001432027">
    <property type="component" value="Unassembled WGS sequence"/>
</dbReference>
<feature type="transmembrane region" description="Helical" evidence="5">
    <location>
        <begin position="93"/>
        <end position="115"/>
    </location>
</feature>
<evidence type="ECO:0000256" key="5">
    <source>
        <dbReference type="SAM" id="Phobius"/>
    </source>
</evidence>
<dbReference type="InterPro" id="IPR017452">
    <property type="entry name" value="GPCR_Rhodpsn_7TM"/>
</dbReference>
<evidence type="ECO:0000256" key="2">
    <source>
        <dbReference type="ARBA" id="ARBA00022692"/>
    </source>
</evidence>
<dbReference type="Gene3D" id="1.20.1070.10">
    <property type="entry name" value="Rhodopsin 7-helix transmembrane proteins"/>
    <property type="match status" value="1"/>
</dbReference>
<dbReference type="AlphaFoldDB" id="A0AAV5T0N1"/>
<sequence>MHIPIYVHLVFLRSAALIALIGNSLLLLFLYQRTSVHLGNYRFILGSFAVADIFISLFHAWHIPIFILGEYGYVFFGYGTLRKKTFLAHNANIIYTTTFYLPFCLLSLHFIYRYFSLARPKLVKERFPVFVIVSLIYTVLYETANALLTHIVRARGVRLRFHGLLAAYGVCNWSDDLNVVAANMLDDNSQANFELLAVMLVASVLGGHTVVVLLICIAKISAAFKDRILDIRVRRMHVHLFRALLIQFIIPVLFSLIPLTAMFTLPTTGIYIGELGNVFSMLASVYPALDPILIIAFRQTLQRWVYVLSGRTAT</sequence>
<gene>
    <name evidence="7" type="ORF">PENTCL1PPCAC_10272</name>
</gene>
<dbReference type="SUPFAM" id="SSF81321">
    <property type="entry name" value="Family A G protein-coupled receptor-like"/>
    <property type="match status" value="1"/>
</dbReference>
<comment type="subcellular location">
    <subcellularLocation>
        <location evidence="1">Membrane</location>
    </subcellularLocation>
</comment>
<protein>
    <recommendedName>
        <fullName evidence="6">G-protein coupled receptors family 1 profile domain-containing protein</fullName>
    </recommendedName>
</protein>
<keyword evidence="2 5" id="KW-0812">Transmembrane</keyword>
<comment type="caution">
    <text evidence="7">The sequence shown here is derived from an EMBL/GenBank/DDBJ whole genome shotgun (WGS) entry which is preliminary data.</text>
</comment>
<accession>A0AAV5T0N1</accession>
<keyword evidence="3 5" id="KW-1133">Transmembrane helix</keyword>